<evidence type="ECO:0000313" key="1">
    <source>
        <dbReference type="EMBL" id="MBE9404080.1"/>
    </source>
</evidence>
<comment type="caution">
    <text evidence="1">The sequence shown here is derived from an EMBL/GenBank/DDBJ whole genome shotgun (WGS) entry which is preliminary data.</text>
</comment>
<reference evidence="1 2" key="1">
    <citation type="submission" date="2020-10" db="EMBL/GenBank/DDBJ databases">
        <title>Draft genome and description of Brachybacterium epidermidis sp nov.</title>
        <authorList>
            <person name="Boxberger M."/>
            <person name="La Scola B."/>
        </authorList>
    </citation>
    <scope>NUCLEOTIDE SEQUENCE [LARGE SCALE GENOMIC DNA]</scope>
    <source>
        <strain evidence="1 2">Marseille-Q2903</strain>
    </source>
</reference>
<evidence type="ECO:0000313" key="2">
    <source>
        <dbReference type="Proteomes" id="UP000644727"/>
    </source>
</evidence>
<organism evidence="1 2">
    <name type="scientific">Brachybacterium epidermidis</name>
    <dbReference type="NCBI Taxonomy" id="2781983"/>
    <lineage>
        <taxon>Bacteria</taxon>
        <taxon>Bacillati</taxon>
        <taxon>Actinomycetota</taxon>
        <taxon>Actinomycetes</taxon>
        <taxon>Micrococcales</taxon>
        <taxon>Dermabacteraceae</taxon>
        <taxon>Brachybacterium</taxon>
    </lineage>
</organism>
<name>A0ABR9W289_9MICO</name>
<keyword evidence="2" id="KW-1185">Reference proteome</keyword>
<gene>
    <name evidence="1" type="ORF">IOE58_07720</name>
</gene>
<dbReference type="Proteomes" id="UP000644727">
    <property type="component" value="Unassembled WGS sequence"/>
</dbReference>
<accession>A0ABR9W289</accession>
<protein>
    <submittedName>
        <fullName evidence="1">Uncharacterized protein</fullName>
    </submittedName>
</protein>
<sequence>MLAIHFDILPPEAAWSERTFTWIVKVRELFLGPFEVYNPYHELEYRAAVMVFFAEFDLPNVTPESAFHRKRALLNWLTYVELIPTYFTEFFLEGMPPAK</sequence>
<proteinExistence type="predicted"/>
<dbReference type="RefSeq" id="WP_193865827.1">
    <property type="nucleotide sequence ID" value="NZ_JADEYR010000006.1"/>
</dbReference>
<dbReference type="EMBL" id="JADEYR010000006">
    <property type="protein sequence ID" value="MBE9404080.1"/>
    <property type="molecule type" value="Genomic_DNA"/>
</dbReference>